<reference evidence="4 5" key="1">
    <citation type="submission" date="2024-02" db="EMBL/GenBank/DDBJ databases">
        <title>First draft genome assembly of two strains of Seiridium cardinale.</title>
        <authorList>
            <person name="Emiliani G."/>
            <person name="Scali E."/>
        </authorList>
    </citation>
    <scope>NUCLEOTIDE SEQUENCE [LARGE SCALE GENOMIC DNA]</scope>
    <source>
        <strain evidence="4 5">BM-138-000479</strain>
    </source>
</reference>
<evidence type="ECO:0000256" key="1">
    <source>
        <dbReference type="PROSITE-ProRule" id="PRU10141"/>
    </source>
</evidence>
<keyword evidence="5" id="KW-1185">Reference proteome</keyword>
<feature type="compositionally biased region" description="Acidic residues" evidence="2">
    <location>
        <begin position="209"/>
        <end position="223"/>
    </location>
</feature>
<dbReference type="InterPro" id="IPR000719">
    <property type="entry name" value="Prot_kinase_dom"/>
</dbReference>
<dbReference type="EMBL" id="JARVKM010000093">
    <property type="protein sequence ID" value="KAK9770430.1"/>
    <property type="molecule type" value="Genomic_DNA"/>
</dbReference>
<dbReference type="Proteomes" id="UP001465668">
    <property type="component" value="Unassembled WGS sequence"/>
</dbReference>
<dbReference type="Gene3D" id="1.10.510.10">
    <property type="entry name" value="Transferase(Phosphotransferase) domain 1"/>
    <property type="match status" value="1"/>
</dbReference>
<dbReference type="InterPro" id="IPR011009">
    <property type="entry name" value="Kinase-like_dom_sf"/>
</dbReference>
<keyword evidence="1" id="KW-0067">ATP-binding</keyword>
<feature type="compositionally biased region" description="Basic and acidic residues" evidence="2">
    <location>
        <begin position="232"/>
        <end position="252"/>
    </location>
</feature>
<evidence type="ECO:0000259" key="3">
    <source>
        <dbReference type="PROSITE" id="PS50011"/>
    </source>
</evidence>
<dbReference type="SUPFAM" id="SSF56112">
    <property type="entry name" value="Protein kinase-like (PK-like)"/>
    <property type="match status" value="1"/>
</dbReference>
<evidence type="ECO:0000313" key="4">
    <source>
        <dbReference type="EMBL" id="KAK9770430.1"/>
    </source>
</evidence>
<dbReference type="PROSITE" id="PS00107">
    <property type="entry name" value="PROTEIN_KINASE_ATP"/>
    <property type="match status" value="1"/>
</dbReference>
<evidence type="ECO:0000256" key="2">
    <source>
        <dbReference type="SAM" id="MobiDB-lite"/>
    </source>
</evidence>
<dbReference type="PROSITE" id="PS50011">
    <property type="entry name" value="PROTEIN_KINASE_DOM"/>
    <property type="match status" value="1"/>
</dbReference>
<feature type="region of interest" description="Disordered" evidence="2">
    <location>
        <begin position="188"/>
        <end position="261"/>
    </location>
</feature>
<feature type="binding site" evidence="1">
    <location>
        <position position="156"/>
    </location>
    <ligand>
        <name>ATP</name>
        <dbReference type="ChEBI" id="CHEBI:30616"/>
    </ligand>
</feature>
<dbReference type="InterPro" id="IPR017441">
    <property type="entry name" value="Protein_kinase_ATP_BS"/>
</dbReference>
<accession>A0ABR2X9F5</accession>
<evidence type="ECO:0000313" key="5">
    <source>
        <dbReference type="Proteomes" id="UP001465668"/>
    </source>
</evidence>
<organism evidence="4 5">
    <name type="scientific">Seiridium cardinale</name>
    <dbReference type="NCBI Taxonomy" id="138064"/>
    <lineage>
        <taxon>Eukaryota</taxon>
        <taxon>Fungi</taxon>
        <taxon>Dikarya</taxon>
        <taxon>Ascomycota</taxon>
        <taxon>Pezizomycotina</taxon>
        <taxon>Sordariomycetes</taxon>
        <taxon>Xylariomycetidae</taxon>
        <taxon>Amphisphaeriales</taxon>
        <taxon>Sporocadaceae</taxon>
        <taxon>Seiridium</taxon>
    </lineage>
</organism>
<protein>
    <recommendedName>
        <fullName evidence="3">Protein kinase domain-containing protein</fullName>
    </recommendedName>
</protein>
<feature type="domain" description="Protein kinase" evidence="3">
    <location>
        <begin position="122"/>
        <end position="528"/>
    </location>
</feature>
<sequence length="557" mass="63296">MGDIWDVAPGVLDQLHLSKMQTHTIQFWHVRNRATNFNSKDYGGIDQINIPRGTPPLGPGQKILPAVTMDSTPWPNRQGFRRARDGLDLDAVQNVFAVKEKKYRPTWVRLGTVKDFFEGPNFTYRKCLGFGGHGLALHYRFGDRDQPDQQFDFVVKVGVSKWPNKGLRIEETETRKLARAAHIVQVIDAADVGRAPPKRTKKQPRQDDSSDEDDDDSGDEDVDPPPKRPRKRRDELTPQELARKKINWDKKPSQRSGYQAEERGDQDFLLLEFVENGDLTALLVKCKEQDKTVPNRILWRFWLCNRKNHQSELDEVVPDAKHHWRMKRMVHFDLDPWNSESSQKKKHSLVADSRIVFVGSIEPDPSHHSLIPRLKLGDFGTAHEVKQQKREQTTPSKAAIFCTRKSTQLGLLGFVEMRLTQDQEQFTADWDYIPADRNGSNVMQSLITTDTPRRPPLAGYLNMPSGGGGGETKVISYGAWLLEDEWARVDYDLRWLVAGCLCHDPADRPGLDELLFAAAQGCEKDEWADEDDAAIRNWLNEVLFNASAAASPSTSTG</sequence>
<comment type="caution">
    <text evidence="4">The sequence shown here is derived from an EMBL/GenBank/DDBJ whole genome shotgun (WGS) entry which is preliminary data.</text>
</comment>
<keyword evidence="1" id="KW-0547">Nucleotide-binding</keyword>
<gene>
    <name evidence="4" type="ORF">SCAR479_12900</name>
</gene>
<name>A0ABR2X9F5_9PEZI</name>
<proteinExistence type="predicted"/>